<organism evidence="4 5">
    <name type="scientific">Parapedobacter pyrenivorans</name>
    <dbReference type="NCBI Taxonomy" id="1305674"/>
    <lineage>
        <taxon>Bacteria</taxon>
        <taxon>Pseudomonadati</taxon>
        <taxon>Bacteroidota</taxon>
        <taxon>Sphingobacteriia</taxon>
        <taxon>Sphingobacteriales</taxon>
        <taxon>Sphingobacteriaceae</taxon>
        <taxon>Parapedobacter</taxon>
    </lineage>
</organism>
<evidence type="ECO:0000313" key="4">
    <source>
        <dbReference type="EMBL" id="GGG86156.1"/>
    </source>
</evidence>
<dbReference type="GO" id="GO:0005829">
    <property type="term" value="C:cytosol"/>
    <property type="evidence" value="ECO:0007669"/>
    <property type="project" value="TreeGrafter"/>
</dbReference>
<dbReference type="SUPFAM" id="SSF51679">
    <property type="entry name" value="Bacterial luciferase-like"/>
    <property type="match status" value="1"/>
</dbReference>
<dbReference type="Gene3D" id="3.20.20.30">
    <property type="entry name" value="Luciferase-like domain"/>
    <property type="match status" value="1"/>
</dbReference>
<reference evidence="4" key="2">
    <citation type="submission" date="2020-09" db="EMBL/GenBank/DDBJ databases">
        <authorList>
            <person name="Sun Q."/>
            <person name="Zhou Y."/>
        </authorList>
    </citation>
    <scope>NUCLEOTIDE SEQUENCE</scope>
    <source>
        <strain evidence="4">CGMCC 1.12195</strain>
    </source>
</reference>
<gene>
    <name evidence="4" type="ORF">GCM10007415_19550</name>
</gene>
<dbReference type="PANTHER" id="PTHR30137:SF8">
    <property type="entry name" value="BLR5498 PROTEIN"/>
    <property type="match status" value="1"/>
</dbReference>
<dbReference type="InterPro" id="IPR036661">
    <property type="entry name" value="Luciferase-like_sf"/>
</dbReference>
<keyword evidence="5" id="KW-1185">Reference proteome</keyword>
<accession>A0A917M9F1</accession>
<keyword evidence="2" id="KW-0503">Monooxygenase</keyword>
<dbReference type="NCBIfam" id="TIGR03858">
    <property type="entry name" value="LLM_2I7G"/>
    <property type="match status" value="1"/>
</dbReference>
<keyword evidence="1" id="KW-0560">Oxidoreductase</keyword>
<proteinExistence type="predicted"/>
<evidence type="ECO:0000256" key="1">
    <source>
        <dbReference type="ARBA" id="ARBA00023002"/>
    </source>
</evidence>
<name>A0A917M9F1_9SPHI</name>
<dbReference type="InterPro" id="IPR050766">
    <property type="entry name" value="Bact_Lucif_Oxidored"/>
</dbReference>
<dbReference type="EMBL" id="BMER01000001">
    <property type="protein sequence ID" value="GGG86156.1"/>
    <property type="molecule type" value="Genomic_DNA"/>
</dbReference>
<dbReference type="Pfam" id="PF00296">
    <property type="entry name" value="Bac_luciferase"/>
    <property type="match status" value="1"/>
</dbReference>
<sequence length="362" mass="40100">MPYTAILLTFVVKQGGNMELGISMFGDNRMDLATGKFRPAGERLTELLEEIKLMDEVGLDYFGIGEHHRPDYVVSSPEIILAAAATITKRIKLGSAVSVISSADPVKLYQNFATIDLLSGGRAELMAGRGSFIESFPLFGYNLQDYDALFAEKLDLLLAINKNDRVTWNGKFRASLDDQQVLPRAVNNDLSIWIAVGGTPQSVVRAGKLGLPLMIAIIGGSPAQFKPLFELYKKTYLEHGHDPSQLRVGIHSHALFGDDDAVLSKEYYPLYAAQMDRVGRSRGWPPYQRTQFDFGKSKNGALFIGEPEAMVEKILYMQEQFGLTRFAAHMDMGAPSHKMLMKSIEIYGTKIAPKIRTALGEN</sequence>
<dbReference type="InterPro" id="IPR022290">
    <property type="entry name" value="LLM_Atu2307-like"/>
</dbReference>
<dbReference type="PANTHER" id="PTHR30137">
    <property type="entry name" value="LUCIFERASE-LIKE MONOOXYGENASE"/>
    <property type="match status" value="1"/>
</dbReference>
<dbReference type="GO" id="GO:0004497">
    <property type="term" value="F:monooxygenase activity"/>
    <property type="evidence" value="ECO:0007669"/>
    <property type="project" value="UniProtKB-KW"/>
</dbReference>
<comment type="caution">
    <text evidence="4">The sequence shown here is derived from an EMBL/GenBank/DDBJ whole genome shotgun (WGS) entry which is preliminary data.</text>
</comment>
<dbReference type="Proteomes" id="UP000660862">
    <property type="component" value="Unassembled WGS sequence"/>
</dbReference>
<evidence type="ECO:0000259" key="3">
    <source>
        <dbReference type="Pfam" id="PF00296"/>
    </source>
</evidence>
<protein>
    <submittedName>
        <fullName evidence="4">Luciferase</fullName>
    </submittedName>
</protein>
<evidence type="ECO:0000313" key="5">
    <source>
        <dbReference type="Proteomes" id="UP000660862"/>
    </source>
</evidence>
<evidence type="ECO:0000256" key="2">
    <source>
        <dbReference type="ARBA" id="ARBA00023033"/>
    </source>
</evidence>
<dbReference type="GO" id="GO:0016705">
    <property type="term" value="F:oxidoreductase activity, acting on paired donors, with incorporation or reduction of molecular oxygen"/>
    <property type="evidence" value="ECO:0007669"/>
    <property type="project" value="InterPro"/>
</dbReference>
<reference evidence="4" key="1">
    <citation type="journal article" date="2014" name="Int. J. Syst. Evol. Microbiol.">
        <title>Complete genome sequence of Corynebacterium casei LMG S-19264T (=DSM 44701T), isolated from a smear-ripened cheese.</title>
        <authorList>
            <consortium name="US DOE Joint Genome Institute (JGI-PGF)"/>
            <person name="Walter F."/>
            <person name="Albersmeier A."/>
            <person name="Kalinowski J."/>
            <person name="Ruckert C."/>
        </authorList>
    </citation>
    <scope>NUCLEOTIDE SEQUENCE</scope>
    <source>
        <strain evidence="4">CGMCC 1.12195</strain>
    </source>
</reference>
<dbReference type="AlphaFoldDB" id="A0A917M9F1"/>
<dbReference type="InterPro" id="IPR011251">
    <property type="entry name" value="Luciferase-like_dom"/>
</dbReference>
<feature type="domain" description="Luciferase-like" evidence="3">
    <location>
        <begin position="18"/>
        <end position="319"/>
    </location>
</feature>